<dbReference type="EMBL" id="CP025012">
    <property type="protein sequence ID" value="AUW45024.1"/>
    <property type="molecule type" value="Genomic_DNA"/>
</dbReference>
<reference evidence="1 2" key="1">
    <citation type="submission" date="2017-11" db="EMBL/GenBank/DDBJ databases">
        <title>Complete genome of Rhizobium leguminosarum Norway, an ineffective micro-symbiont.</title>
        <authorList>
            <person name="Hoffrichter A."/>
            <person name="Liang J."/>
            <person name="Brachmann A."/>
            <person name="Marin M."/>
        </authorList>
    </citation>
    <scope>NUCLEOTIDE SEQUENCE [LARGE SCALE GENOMIC DNA]</scope>
    <source>
        <strain evidence="1 2">Norway</strain>
    </source>
</reference>
<organism evidence="1 2">
    <name type="scientific">Rhizobium leguminosarum</name>
    <dbReference type="NCBI Taxonomy" id="384"/>
    <lineage>
        <taxon>Bacteria</taxon>
        <taxon>Pseudomonadati</taxon>
        <taxon>Pseudomonadota</taxon>
        <taxon>Alphaproteobacteria</taxon>
        <taxon>Hyphomicrobiales</taxon>
        <taxon>Rhizobiaceae</taxon>
        <taxon>Rhizobium/Agrobacterium group</taxon>
        <taxon>Rhizobium</taxon>
    </lineage>
</organism>
<proteinExistence type="predicted"/>
<evidence type="ECO:0000313" key="2">
    <source>
        <dbReference type="Proteomes" id="UP000238523"/>
    </source>
</evidence>
<accession>A0A2K9Z9U0</accession>
<gene>
    <name evidence="1" type="ORF">CUJ84_Chr004721</name>
</gene>
<dbReference type="Proteomes" id="UP000238523">
    <property type="component" value="Chromosome"/>
</dbReference>
<sequence>MDRITALSVMRRQACQRKGGMPALLRRQRLFREAQNARIPSSVRICPKVPRRAKDALLF</sequence>
<dbReference type="AlphaFoldDB" id="A0A2K9Z9U0"/>
<evidence type="ECO:0000313" key="1">
    <source>
        <dbReference type="EMBL" id="AUW45024.1"/>
    </source>
</evidence>
<name>A0A2K9Z9U0_RHILE</name>
<protein>
    <submittedName>
        <fullName evidence="1">Uncharacterized protein</fullName>
    </submittedName>
</protein>